<protein>
    <submittedName>
        <fullName evidence="6">LysR family transcriptional regulator</fullName>
    </submittedName>
</protein>
<dbReference type="PANTHER" id="PTHR30126:SF100">
    <property type="entry name" value="LYSR-FAMILY TRANSCRIPTIONAL REGULATOR"/>
    <property type="match status" value="1"/>
</dbReference>
<keyword evidence="4" id="KW-0804">Transcription</keyword>
<dbReference type="Proteomes" id="UP000290365">
    <property type="component" value="Chromosome"/>
</dbReference>
<keyword evidence="3" id="KW-0238">DNA-binding</keyword>
<dbReference type="SUPFAM" id="SSF46785">
    <property type="entry name" value="Winged helix' DNA-binding domain"/>
    <property type="match status" value="1"/>
</dbReference>
<accession>A0A4V0Z077</accession>
<reference evidence="6 7" key="1">
    <citation type="submission" date="2019-01" db="EMBL/GenBank/DDBJ databases">
        <title>Ktedonosporobacter rubrisoli SCAWS-G2.</title>
        <authorList>
            <person name="Huang Y."/>
            <person name="Yan B."/>
        </authorList>
    </citation>
    <scope>NUCLEOTIDE SEQUENCE [LARGE SCALE GENOMIC DNA]</scope>
    <source>
        <strain evidence="6 7">SCAWS-G2</strain>
    </source>
</reference>
<dbReference type="KEGG" id="kbs:EPA93_42305"/>
<evidence type="ECO:0000313" key="7">
    <source>
        <dbReference type="Proteomes" id="UP000290365"/>
    </source>
</evidence>
<evidence type="ECO:0000256" key="2">
    <source>
        <dbReference type="ARBA" id="ARBA00023015"/>
    </source>
</evidence>
<evidence type="ECO:0000259" key="5">
    <source>
        <dbReference type="PROSITE" id="PS50931"/>
    </source>
</evidence>
<dbReference type="InterPro" id="IPR036388">
    <property type="entry name" value="WH-like_DNA-bd_sf"/>
</dbReference>
<dbReference type="OrthoDB" id="9785745at2"/>
<feature type="domain" description="HTH lysR-type" evidence="5">
    <location>
        <begin position="1"/>
        <end position="58"/>
    </location>
</feature>
<name>A0A4V0Z077_KTERU</name>
<dbReference type="PANTHER" id="PTHR30126">
    <property type="entry name" value="HTH-TYPE TRANSCRIPTIONAL REGULATOR"/>
    <property type="match status" value="1"/>
</dbReference>
<comment type="similarity">
    <text evidence="1">Belongs to the LysR transcriptional regulatory family.</text>
</comment>
<evidence type="ECO:0000256" key="3">
    <source>
        <dbReference type="ARBA" id="ARBA00023125"/>
    </source>
</evidence>
<dbReference type="GO" id="GO:0000976">
    <property type="term" value="F:transcription cis-regulatory region binding"/>
    <property type="evidence" value="ECO:0007669"/>
    <property type="project" value="TreeGrafter"/>
</dbReference>
<evidence type="ECO:0000256" key="1">
    <source>
        <dbReference type="ARBA" id="ARBA00009437"/>
    </source>
</evidence>
<keyword evidence="2" id="KW-0805">Transcription regulation</keyword>
<dbReference type="Gene3D" id="3.40.190.290">
    <property type="match status" value="1"/>
</dbReference>
<dbReference type="PROSITE" id="PS50931">
    <property type="entry name" value="HTH_LYSR"/>
    <property type="match status" value="1"/>
</dbReference>
<dbReference type="RefSeq" id="WP_129893330.1">
    <property type="nucleotide sequence ID" value="NZ_CP035758.1"/>
</dbReference>
<keyword evidence="7" id="KW-1185">Reference proteome</keyword>
<sequence>MEIRQLITFRMIARTLSFSRTATLLNYVQSSVTAQIQALEEELGVPLFDRLGKRIALTDAGKRLLVYAEKIVDLADEARIVASSEEVPSGTLTMSAPETLCAYRLPAVLRLFRERYPQVKLIFRPMPTSDLKRVVYEGDIDIVFAIDELVHSASLVVEPLLAEPLLLLVASDHPLARQPFVKVQDLQGEPFLLTEAGCSYRSVFERALHEAGIHLTTNLEFSSVEAIKQCVMASMGITFLPKVTVEAELAQGRLQPLVWENYEFHVYSQMLWHKEKWISPALQAFLNVVREVLKEPALEKALSQ</sequence>
<proteinExistence type="inferred from homology"/>
<dbReference type="InterPro" id="IPR036390">
    <property type="entry name" value="WH_DNA-bd_sf"/>
</dbReference>
<dbReference type="PRINTS" id="PR00039">
    <property type="entry name" value="HTHLYSR"/>
</dbReference>
<dbReference type="AlphaFoldDB" id="A0A4V0Z077"/>
<dbReference type="InterPro" id="IPR000847">
    <property type="entry name" value="LysR_HTH_N"/>
</dbReference>
<dbReference type="Pfam" id="PF03466">
    <property type="entry name" value="LysR_substrate"/>
    <property type="match status" value="1"/>
</dbReference>
<dbReference type="Gene3D" id="1.10.10.10">
    <property type="entry name" value="Winged helix-like DNA-binding domain superfamily/Winged helix DNA-binding domain"/>
    <property type="match status" value="1"/>
</dbReference>
<dbReference type="Pfam" id="PF00126">
    <property type="entry name" value="HTH_1"/>
    <property type="match status" value="1"/>
</dbReference>
<dbReference type="InterPro" id="IPR005119">
    <property type="entry name" value="LysR_subst-bd"/>
</dbReference>
<dbReference type="FunFam" id="1.10.10.10:FF:000001">
    <property type="entry name" value="LysR family transcriptional regulator"/>
    <property type="match status" value="1"/>
</dbReference>
<organism evidence="6 7">
    <name type="scientific">Ktedonosporobacter rubrisoli</name>
    <dbReference type="NCBI Taxonomy" id="2509675"/>
    <lineage>
        <taxon>Bacteria</taxon>
        <taxon>Bacillati</taxon>
        <taxon>Chloroflexota</taxon>
        <taxon>Ktedonobacteria</taxon>
        <taxon>Ktedonobacterales</taxon>
        <taxon>Ktedonosporobacteraceae</taxon>
        <taxon>Ktedonosporobacter</taxon>
    </lineage>
</organism>
<dbReference type="CDD" id="cd05466">
    <property type="entry name" value="PBP2_LTTR_substrate"/>
    <property type="match status" value="1"/>
</dbReference>
<dbReference type="SUPFAM" id="SSF53850">
    <property type="entry name" value="Periplasmic binding protein-like II"/>
    <property type="match status" value="1"/>
</dbReference>
<evidence type="ECO:0000256" key="4">
    <source>
        <dbReference type="ARBA" id="ARBA00023163"/>
    </source>
</evidence>
<dbReference type="EMBL" id="CP035758">
    <property type="protein sequence ID" value="QBD82261.1"/>
    <property type="molecule type" value="Genomic_DNA"/>
</dbReference>
<dbReference type="GO" id="GO:0003700">
    <property type="term" value="F:DNA-binding transcription factor activity"/>
    <property type="evidence" value="ECO:0007669"/>
    <property type="project" value="InterPro"/>
</dbReference>
<gene>
    <name evidence="6" type="ORF">EPA93_42305</name>
</gene>
<evidence type="ECO:0000313" key="6">
    <source>
        <dbReference type="EMBL" id="QBD82261.1"/>
    </source>
</evidence>